<dbReference type="EMBL" id="CAXLJM020000099">
    <property type="protein sequence ID" value="CAL8133481.1"/>
    <property type="molecule type" value="Genomic_DNA"/>
</dbReference>
<feature type="region of interest" description="Disordered" evidence="2">
    <location>
        <begin position="1075"/>
        <end position="1116"/>
    </location>
</feature>
<feature type="region of interest" description="Disordered" evidence="2">
    <location>
        <begin position="784"/>
        <end position="813"/>
    </location>
</feature>
<evidence type="ECO:0000313" key="5">
    <source>
        <dbReference type="Proteomes" id="UP001642540"/>
    </source>
</evidence>
<dbReference type="Pfam" id="PF02145">
    <property type="entry name" value="Rap_GAP"/>
    <property type="match status" value="1"/>
</dbReference>
<feature type="compositionally biased region" description="Basic and acidic residues" evidence="2">
    <location>
        <begin position="1370"/>
        <end position="1384"/>
    </location>
</feature>
<dbReference type="Gene3D" id="3.40.50.11210">
    <property type="entry name" value="Rap/Ran-GAP"/>
    <property type="match status" value="1"/>
</dbReference>
<dbReference type="SUPFAM" id="SSF111347">
    <property type="entry name" value="Rap/Ran-GAP"/>
    <property type="match status" value="1"/>
</dbReference>
<feature type="compositionally biased region" description="Polar residues" evidence="2">
    <location>
        <begin position="1"/>
        <end position="10"/>
    </location>
</feature>
<dbReference type="PANTHER" id="PTHR10063:SF0">
    <property type="entry name" value="TUBERIN"/>
    <property type="match status" value="1"/>
</dbReference>
<dbReference type="Pfam" id="PF03542">
    <property type="entry name" value="Tuberin"/>
    <property type="match status" value="1"/>
</dbReference>
<feature type="region of interest" description="Disordered" evidence="2">
    <location>
        <begin position="1227"/>
        <end position="1251"/>
    </location>
</feature>
<feature type="compositionally biased region" description="Basic and acidic residues" evidence="2">
    <location>
        <begin position="1436"/>
        <end position="1465"/>
    </location>
</feature>
<dbReference type="Pfam" id="PF11864">
    <property type="entry name" value="DUF3384"/>
    <property type="match status" value="1"/>
</dbReference>
<evidence type="ECO:0000259" key="3">
    <source>
        <dbReference type="PROSITE" id="PS50085"/>
    </source>
</evidence>
<feature type="compositionally biased region" description="Polar residues" evidence="2">
    <location>
        <begin position="1103"/>
        <end position="1116"/>
    </location>
</feature>
<reference evidence="4 5" key="1">
    <citation type="submission" date="2024-08" db="EMBL/GenBank/DDBJ databases">
        <authorList>
            <person name="Cucini C."/>
            <person name="Frati F."/>
        </authorList>
    </citation>
    <scope>NUCLEOTIDE SEQUENCE [LARGE SCALE GENOMIC DNA]</scope>
</reference>
<feature type="region of interest" description="Disordered" evidence="2">
    <location>
        <begin position="1"/>
        <end position="57"/>
    </location>
</feature>
<evidence type="ECO:0000256" key="1">
    <source>
        <dbReference type="ARBA" id="ARBA00022468"/>
    </source>
</evidence>
<protein>
    <recommendedName>
        <fullName evidence="3">Rap-GAP domain-containing protein</fullName>
    </recommendedName>
</protein>
<feature type="region of interest" description="Disordered" evidence="2">
    <location>
        <begin position="1364"/>
        <end position="1483"/>
    </location>
</feature>
<gene>
    <name evidence="4" type="ORF">ODALV1_LOCUS25087</name>
</gene>
<accession>A0ABP1RQW4</accession>
<organism evidence="4 5">
    <name type="scientific">Orchesella dallaii</name>
    <dbReference type="NCBI Taxonomy" id="48710"/>
    <lineage>
        <taxon>Eukaryota</taxon>
        <taxon>Metazoa</taxon>
        <taxon>Ecdysozoa</taxon>
        <taxon>Arthropoda</taxon>
        <taxon>Hexapoda</taxon>
        <taxon>Collembola</taxon>
        <taxon>Entomobryomorpha</taxon>
        <taxon>Entomobryoidea</taxon>
        <taxon>Orchesellidae</taxon>
        <taxon>Orchesellinae</taxon>
        <taxon>Orchesella</taxon>
    </lineage>
</organism>
<dbReference type="PANTHER" id="PTHR10063">
    <property type="entry name" value="TUBERIN"/>
    <property type="match status" value="1"/>
</dbReference>
<feature type="compositionally biased region" description="Low complexity" evidence="2">
    <location>
        <begin position="1467"/>
        <end position="1478"/>
    </location>
</feature>
<feature type="region of interest" description="Disordered" evidence="2">
    <location>
        <begin position="1276"/>
        <end position="1297"/>
    </location>
</feature>
<sequence>MSGHNQNPNTGGHHHHRDGGNLHQQQQGGGGHPPLHHQHSLQSGGVTGGGSTNLSKENKSFNDRFRAFFKGLSKGTSAVNSGGSTAGYPGALPSQSSPFQKQEAFVLTDELLADLSQTQAVPIRLKALQIVSDSSRTKRLEPFAIEKLWTTTSDLFSHPDAPIRHAIFATFTTVINCQFEKAGFLRARLFSFIKGHDKVEDTQHRFQFLKALSENGRDVSYFEEKIGIFLLTWMMDARMISGVPVQDFMEMLTNLVKFHCSFLDDDVLGGIIQNTCMTCLTTATPNDTIACINLLSNIVMYSMIPPSTLQTVIATLCRTVNNDTLCKPTWKVMRNLLGTHLGHSGLYTLIMFLENESSPENEITSVIRGAVFFTGVVLWGGGNRVVRSLLRGGSGGAGVIAVVLASYVKCLGRDNALINYEVLMRVQDLVKNNADSLQVVGWDLVLEIMGRIIEYSRNIDEELDEEDEEDARKNQWIRNSRVLVQQIHDTLDGIEAVLDTKTFCGNTDKYWELVVVEGVCHSRPIPSVEKLQSRTYMKLLNASISKTPTLSFMKNLTDFTLLHFQTETRVPLRLKALAYIQRLCIHNQDTIEEQLLDNVILPNLKNIELEPDLSVRNACVSFIVDFLMESRSKKGHDLLHYLEKVVNRPFELHPQLQLHDSSSQHSSQPISFSEPEVTDIILAVKGIVKIFQRKLYSLPSSIAVTAYKILVRHLSNHYKRLAVLDSCSSIRYMIFECFFRIRANALYHLGFPNEEGIIEGYSCYLAVDHAQPGEREHEAAASSFHWGSSSGGGGGGSNTGSGSGVSPPIQQPDKSSTPYVSYISLTAACKQVICCLKKERDWKILELVLLQLPHVMENKALILSKHGNDVDVLASHLCSMVTDKSFYDSSSSPLRNTPRVFSRSDFQAYVFPALTSLVSYHSSLGSAIQQQIVKCLEHGLVSKSSRICISALTTCTLEMKEVMHKLIPEILLSLSKISPKLNIAVPVLEFLSTLIHLPRVFASFVQDQYMSIFAICLPYTNPFKFNHYVVSLAHHVIALWFLKCRLSYRKAFVSYIIKGLESNVWAPFQEAERQLPQNEDSSNRKRSSSLTDNSNRRRERMISGQQGRPNPQQPLDHSTMQFHQELTETCVDLMARYAFADCSPLPSRFQSASFLTNGGTTQSWMIDNRIITISTSGCSQRELREGLCDRCWMVCRQLRGQSGNQNQHQQSPREKPEGRVRMATLKQRSYEEEDASSAAAAAAGGKDSQGVGVKRSYTISGNCSASQSALRRRHKSAYARALSDESENEEGIGGGGGGSGIKRDACLCWCQGWAEVLIRRPTGNTSWMMRVQNLIGGSSDAHVLRDLSCIYMNEVTEGMMMRGEGEEVGEGEKDPQQQQKKEEENQQQLVSGESPVDPSDGGAKGASKQAVKRSNSSPDMAKNPPGVGGGEEGEKDEAKHRCEAIPEENKHEEQMTSSTERETDKVSPLSSTNSLNNPELGPMRRDRMFTISVMTPARRNSGQPVRRIMSVGNGDARGGGGGMDPGIRSGISPSFVFLQLCGQGVLGVNIGAKPLLLPSSDQTTNSLKVLDYIPPYETHKIGVLYVGPGQAQNEPAIFQNAYGSTRYRDFLQGLGSLIKLKETDPVCTFLGGLDKTGEQDGEFACIWQDDLMQVIFHVATLMPTRLTTDPNCNGKKRHIGNDFVAIVYNNSDQEFDISTIKCQFLYACVIIQPLDHRTNRVFVKAKPNVVEDILHSHTDVKIVSDQNLPVMARQMALHSNLASVIHKKLSTNSEPYASNWLERLRAIKRLRARVFPETVANSLSLSTQELSSDLNPTGMMGGINPVVGAGGAAGGAQGTASKRPSFVVEDFTEYV</sequence>
<dbReference type="Proteomes" id="UP001642540">
    <property type="component" value="Unassembled WGS sequence"/>
</dbReference>
<comment type="caution">
    <text evidence="4">The sequence shown here is derived from an EMBL/GenBank/DDBJ whole genome shotgun (WGS) entry which is preliminary data.</text>
</comment>
<dbReference type="InterPro" id="IPR035974">
    <property type="entry name" value="Rap/Ran-GAP_sf"/>
</dbReference>
<dbReference type="InterPro" id="IPR018515">
    <property type="entry name" value="Tuberin-type_domain"/>
</dbReference>
<keyword evidence="1" id="KW-0343">GTPase activation</keyword>
<dbReference type="InterPro" id="IPR024584">
    <property type="entry name" value="Tuberin_N"/>
</dbReference>
<dbReference type="SUPFAM" id="SSF48371">
    <property type="entry name" value="ARM repeat"/>
    <property type="match status" value="1"/>
</dbReference>
<dbReference type="InterPro" id="IPR027107">
    <property type="entry name" value="Tuberin/Ral-act_asu"/>
</dbReference>
<dbReference type="InterPro" id="IPR000331">
    <property type="entry name" value="Rap/Ran_GAP_dom"/>
</dbReference>
<feature type="compositionally biased region" description="Gly residues" evidence="2">
    <location>
        <begin position="789"/>
        <end position="803"/>
    </location>
</feature>
<proteinExistence type="predicted"/>
<dbReference type="PROSITE" id="PS50085">
    <property type="entry name" value="RAPGAP"/>
    <property type="match status" value="1"/>
</dbReference>
<feature type="domain" description="Rap-GAP" evidence="3">
    <location>
        <begin position="1567"/>
        <end position="1798"/>
    </location>
</feature>
<evidence type="ECO:0000313" key="4">
    <source>
        <dbReference type="EMBL" id="CAL8133481.1"/>
    </source>
</evidence>
<dbReference type="InterPro" id="IPR016024">
    <property type="entry name" value="ARM-type_fold"/>
</dbReference>
<evidence type="ECO:0000256" key="2">
    <source>
        <dbReference type="SAM" id="MobiDB-lite"/>
    </source>
</evidence>
<keyword evidence="5" id="KW-1185">Reference proteome</keyword>
<name>A0ABP1RQW4_9HEXA</name>